<evidence type="ECO:0000256" key="1">
    <source>
        <dbReference type="SAM" id="MobiDB-lite"/>
    </source>
</evidence>
<evidence type="ECO:0000313" key="2">
    <source>
        <dbReference type="EMBL" id="MBF9068625.1"/>
    </source>
</evidence>
<proteinExistence type="predicted"/>
<organism evidence="2 3">
    <name type="scientific">Streptacidiphilus fuscans</name>
    <dbReference type="NCBI Taxonomy" id="2789292"/>
    <lineage>
        <taxon>Bacteria</taxon>
        <taxon>Bacillati</taxon>
        <taxon>Actinomycetota</taxon>
        <taxon>Actinomycetes</taxon>
        <taxon>Kitasatosporales</taxon>
        <taxon>Streptomycetaceae</taxon>
        <taxon>Streptacidiphilus</taxon>
    </lineage>
</organism>
<protein>
    <submittedName>
        <fullName evidence="2">Uncharacterized protein</fullName>
    </submittedName>
</protein>
<feature type="region of interest" description="Disordered" evidence="1">
    <location>
        <begin position="1"/>
        <end position="28"/>
    </location>
</feature>
<comment type="caution">
    <text evidence="2">The sequence shown here is derived from an EMBL/GenBank/DDBJ whole genome shotgun (WGS) entry which is preliminary data.</text>
</comment>
<reference evidence="2" key="1">
    <citation type="submission" date="2020-11" db="EMBL/GenBank/DDBJ databases">
        <title>Isolation and identification of active actinomycetes.</title>
        <authorList>
            <person name="Yu B."/>
        </authorList>
    </citation>
    <scope>NUCLEOTIDE SEQUENCE</scope>
    <source>
        <strain evidence="2">NEAU-YB345</strain>
    </source>
</reference>
<dbReference type="Proteomes" id="UP000657385">
    <property type="component" value="Unassembled WGS sequence"/>
</dbReference>
<name>A0A931B838_9ACTN</name>
<dbReference type="RefSeq" id="WP_196194181.1">
    <property type="nucleotide sequence ID" value="NZ_JADPRT010000004.1"/>
</dbReference>
<keyword evidence="3" id="KW-1185">Reference proteome</keyword>
<dbReference type="AlphaFoldDB" id="A0A931B838"/>
<gene>
    <name evidence="2" type="ORF">I2501_11350</name>
</gene>
<dbReference type="EMBL" id="JADPRT010000004">
    <property type="protein sequence ID" value="MBF9068625.1"/>
    <property type="molecule type" value="Genomic_DNA"/>
</dbReference>
<accession>A0A931B838</accession>
<sequence length="69" mass="7547">MTTKRRMGELAMAMQTEGPARRRRSPEGTRNPLVALAIALPVAALLAYAFGAWHQFALQANTVVQLMGH</sequence>
<evidence type="ECO:0000313" key="3">
    <source>
        <dbReference type="Proteomes" id="UP000657385"/>
    </source>
</evidence>